<keyword evidence="8" id="KW-1185">Reference proteome</keyword>
<dbReference type="Pfam" id="PF01509">
    <property type="entry name" value="TruB_N"/>
    <property type="match status" value="1"/>
</dbReference>
<evidence type="ECO:0000256" key="3">
    <source>
        <dbReference type="ARBA" id="ARBA00022694"/>
    </source>
</evidence>
<name>A0AA88HLH6_ARTSF</name>
<evidence type="ECO:0000256" key="4">
    <source>
        <dbReference type="ARBA" id="ARBA00023235"/>
    </source>
</evidence>
<gene>
    <name evidence="7" type="ORF">QYM36_013062</name>
</gene>
<accession>A0AA88HLH6</accession>
<evidence type="ECO:0000256" key="2">
    <source>
        <dbReference type="ARBA" id="ARBA00012787"/>
    </source>
</evidence>
<reference evidence="7" key="1">
    <citation type="submission" date="2023-07" db="EMBL/GenBank/DDBJ databases">
        <title>Chromosome-level genome assembly of Artemia franciscana.</title>
        <authorList>
            <person name="Jo E."/>
        </authorList>
    </citation>
    <scope>NUCLEOTIDE SEQUENCE</scope>
    <source>
        <tissue evidence="7">Whole body</tissue>
    </source>
</reference>
<evidence type="ECO:0000259" key="5">
    <source>
        <dbReference type="Pfam" id="PF01509"/>
    </source>
</evidence>
<dbReference type="Proteomes" id="UP001187531">
    <property type="component" value="Unassembled WGS sequence"/>
</dbReference>
<sequence>MSADMTYHSAFVILTDLLSQGKINEEDFCNHLKLGHGGVLDIDAEGVLVVATFHSCRSLPALLSGTKSYHAVAILGVETDTDNASGKALKEMPYDHITLDKLERCLKDYKGYIWQKPPLYSSLKVCGKRASDLARLGQNVDIEPREVYAESVECTSFTAPKFEIRVQCGGGFYVRSLIRDIGRGLGTCAHTSELLRTSQGPFTLSDCLQEHQWTVGNVNDSIQRHAWKVKKYLDSVFSTYRKRIDDW</sequence>
<dbReference type="PANTHER" id="PTHR13767">
    <property type="entry name" value="TRNA-PSEUDOURIDINE SYNTHASE"/>
    <property type="match status" value="1"/>
</dbReference>
<dbReference type="GO" id="GO:0005634">
    <property type="term" value="C:nucleus"/>
    <property type="evidence" value="ECO:0007669"/>
    <property type="project" value="TreeGrafter"/>
</dbReference>
<dbReference type="EMBL" id="JAVRJZ010000017">
    <property type="protein sequence ID" value="KAK2709269.1"/>
    <property type="molecule type" value="Genomic_DNA"/>
</dbReference>
<comment type="similarity">
    <text evidence="1">Belongs to the pseudouridine synthase TruB family.</text>
</comment>
<dbReference type="GO" id="GO:1990481">
    <property type="term" value="P:mRNA pseudouridine synthesis"/>
    <property type="evidence" value="ECO:0007669"/>
    <property type="project" value="TreeGrafter"/>
</dbReference>
<evidence type="ECO:0000259" key="6">
    <source>
        <dbReference type="Pfam" id="PF16198"/>
    </source>
</evidence>
<protein>
    <recommendedName>
        <fullName evidence="2">tRNA pseudouridine(55) synthase</fullName>
        <ecNumber evidence="2">5.4.99.25</ecNumber>
    </recommendedName>
</protein>
<dbReference type="GO" id="GO:0003723">
    <property type="term" value="F:RNA binding"/>
    <property type="evidence" value="ECO:0007669"/>
    <property type="project" value="InterPro"/>
</dbReference>
<dbReference type="InterPro" id="IPR014780">
    <property type="entry name" value="tRNA_psdUridine_synth_TruB"/>
</dbReference>
<dbReference type="InterPro" id="IPR032819">
    <property type="entry name" value="TruB_C"/>
</dbReference>
<dbReference type="EC" id="5.4.99.25" evidence="2"/>
<keyword evidence="4" id="KW-0413">Isomerase</keyword>
<dbReference type="SUPFAM" id="SSF55120">
    <property type="entry name" value="Pseudouridine synthase"/>
    <property type="match status" value="1"/>
</dbReference>
<organism evidence="7 8">
    <name type="scientific">Artemia franciscana</name>
    <name type="common">Brine shrimp</name>
    <name type="synonym">Artemia sanfranciscana</name>
    <dbReference type="NCBI Taxonomy" id="6661"/>
    <lineage>
        <taxon>Eukaryota</taxon>
        <taxon>Metazoa</taxon>
        <taxon>Ecdysozoa</taxon>
        <taxon>Arthropoda</taxon>
        <taxon>Crustacea</taxon>
        <taxon>Branchiopoda</taxon>
        <taxon>Anostraca</taxon>
        <taxon>Artemiidae</taxon>
        <taxon>Artemia</taxon>
    </lineage>
</organism>
<comment type="caution">
    <text evidence="7">The sequence shown here is derived from an EMBL/GenBank/DDBJ whole genome shotgun (WGS) entry which is preliminary data.</text>
</comment>
<dbReference type="Pfam" id="PF16198">
    <property type="entry name" value="TruB_C_2"/>
    <property type="match status" value="1"/>
</dbReference>
<evidence type="ECO:0000313" key="8">
    <source>
        <dbReference type="Proteomes" id="UP001187531"/>
    </source>
</evidence>
<evidence type="ECO:0000313" key="7">
    <source>
        <dbReference type="EMBL" id="KAK2709269.1"/>
    </source>
</evidence>
<dbReference type="PANTHER" id="PTHR13767:SF2">
    <property type="entry name" value="PSEUDOURIDYLATE SYNTHASE TRUB1"/>
    <property type="match status" value="1"/>
</dbReference>
<feature type="domain" description="Pseudouridine synthase II N-terminal" evidence="5">
    <location>
        <begin position="31"/>
        <end position="174"/>
    </location>
</feature>
<dbReference type="InterPro" id="IPR020103">
    <property type="entry name" value="PsdUridine_synth_cat_dom_sf"/>
</dbReference>
<keyword evidence="3" id="KW-0819">tRNA processing</keyword>
<dbReference type="Gene3D" id="3.30.2350.10">
    <property type="entry name" value="Pseudouridine synthase"/>
    <property type="match status" value="1"/>
</dbReference>
<dbReference type="GO" id="GO:0006400">
    <property type="term" value="P:tRNA modification"/>
    <property type="evidence" value="ECO:0007669"/>
    <property type="project" value="TreeGrafter"/>
</dbReference>
<dbReference type="InterPro" id="IPR002501">
    <property type="entry name" value="PsdUridine_synth_N"/>
</dbReference>
<feature type="domain" description="tRNA pseudouridylate synthase B C-terminal" evidence="6">
    <location>
        <begin position="175"/>
        <end position="235"/>
    </location>
</feature>
<dbReference type="AlphaFoldDB" id="A0AA88HLH6"/>
<proteinExistence type="inferred from homology"/>
<evidence type="ECO:0000256" key="1">
    <source>
        <dbReference type="ARBA" id="ARBA00008999"/>
    </source>
</evidence>
<dbReference type="NCBIfam" id="TIGR00431">
    <property type="entry name" value="TruB"/>
    <property type="match status" value="1"/>
</dbReference>
<dbReference type="GO" id="GO:0160148">
    <property type="term" value="F:tRNA pseudouridine(55) synthase activity"/>
    <property type="evidence" value="ECO:0007669"/>
    <property type="project" value="UniProtKB-EC"/>
</dbReference>